<dbReference type="Gene3D" id="1.20.1260.20">
    <property type="entry name" value="PPE superfamily"/>
    <property type="match status" value="1"/>
</dbReference>
<evidence type="ECO:0000256" key="1">
    <source>
        <dbReference type="ARBA" id="ARBA00010652"/>
    </source>
</evidence>
<comment type="caution">
    <text evidence="4">The sequence shown here is derived from an EMBL/GenBank/DDBJ whole genome shotgun (WGS) entry which is preliminary data.</text>
</comment>
<evidence type="ECO:0000313" key="4">
    <source>
        <dbReference type="EMBL" id="MBS9535422.1"/>
    </source>
</evidence>
<keyword evidence="5" id="KW-1185">Reference proteome</keyword>
<dbReference type="InterPro" id="IPR022171">
    <property type="entry name" value="PPE_C"/>
</dbReference>
<evidence type="ECO:0000259" key="3">
    <source>
        <dbReference type="Pfam" id="PF12484"/>
    </source>
</evidence>
<organism evidence="4 5">
    <name type="scientific">Mycolicibacter acidiphilus</name>
    <dbReference type="NCBI Taxonomy" id="2835306"/>
    <lineage>
        <taxon>Bacteria</taxon>
        <taxon>Bacillati</taxon>
        <taxon>Actinomycetota</taxon>
        <taxon>Actinomycetes</taxon>
        <taxon>Mycobacteriales</taxon>
        <taxon>Mycobacteriaceae</taxon>
        <taxon>Mycolicibacter</taxon>
    </lineage>
</organism>
<dbReference type="RefSeq" id="WP_214094279.1">
    <property type="nucleotide sequence ID" value="NZ_JAHCLR010000043.1"/>
</dbReference>
<evidence type="ECO:0000313" key="5">
    <source>
        <dbReference type="Proteomes" id="UP001519535"/>
    </source>
</evidence>
<dbReference type="PANTHER" id="PTHR46766:SF1">
    <property type="entry name" value="GLUTAMINE-RICH PROTEIN 2"/>
    <property type="match status" value="1"/>
</dbReference>
<accession>A0ABS5RN32</accession>
<feature type="domain" description="PPE family C-terminal" evidence="3">
    <location>
        <begin position="300"/>
        <end position="379"/>
    </location>
</feature>
<dbReference type="InterPro" id="IPR000030">
    <property type="entry name" value="PPE_dom"/>
</dbReference>
<dbReference type="SUPFAM" id="SSF140459">
    <property type="entry name" value="PE/PPE dimer-like"/>
    <property type="match status" value="1"/>
</dbReference>
<dbReference type="InterPro" id="IPR038332">
    <property type="entry name" value="PPE_sf"/>
</dbReference>
<reference evidence="4 5" key="1">
    <citation type="submission" date="2021-05" db="EMBL/GenBank/DDBJ databases">
        <title>Mycobacterium acidophilum sp. nov., an extremely acid-tolerant member of the genus Mycobacterium.</title>
        <authorList>
            <person name="Xia J."/>
        </authorList>
    </citation>
    <scope>NUCLEOTIDE SEQUENCE [LARGE SCALE GENOMIC DNA]</scope>
    <source>
        <strain evidence="4 5">M1</strain>
    </source>
</reference>
<dbReference type="Pfam" id="PF12484">
    <property type="entry name" value="PPE-SVP"/>
    <property type="match status" value="1"/>
</dbReference>
<gene>
    <name evidence="4" type="ORF">KIH27_17700</name>
</gene>
<dbReference type="Pfam" id="PF00823">
    <property type="entry name" value="PPE"/>
    <property type="match status" value="1"/>
</dbReference>
<sequence>MSLGVLPDFGALMPEINSGLMYTGAGPGPMAAAAAAWDALAADLYGTATAYGSVLSAITNTWRGPSAMSMVAAATPYVAWLHATAGQAELAGAQAKAAVTSYEAAFAATVPPPIIAANRALLMMLVATNFFGQNAPAIAATEAHYAEMWAQDATAMYGYAAACAAATSTLPGFSGAPTTATGPGPSSAAAATAGSAGSAGSAASSAATAAAATPAASSLGALSSLSTLMYPAMILARLVVSPMSALVTRMMSMGMAAPAAGRLGSAGHGPSPTGHGPGHVLRLVALANPHYTPPAAPSPSAGIGRATLVGKLSVPPRWVTVTAPLTTGSTPAALPVANPLVGQAGSAGAPFGIPVAHNGRRNAGSTPARYEMRPSVLPRWTVGG</sequence>
<feature type="domain" description="PPE" evidence="2">
    <location>
        <begin position="8"/>
        <end position="168"/>
    </location>
</feature>
<dbReference type="EMBL" id="JAHCLR010000043">
    <property type="protein sequence ID" value="MBS9535422.1"/>
    <property type="molecule type" value="Genomic_DNA"/>
</dbReference>
<dbReference type="Proteomes" id="UP001519535">
    <property type="component" value="Unassembled WGS sequence"/>
</dbReference>
<protein>
    <submittedName>
        <fullName evidence="4">PPE family protein</fullName>
    </submittedName>
</protein>
<name>A0ABS5RN32_9MYCO</name>
<dbReference type="PANTHER" id="PTHR46766">
    <property type="entry name" value="GLUTAMINE-RICH PROTEIN 2"/>
    <property type="match status" value="1"/>
</dbReference>
<evidence type="ECO:0000259" key="2">
    <source>
        <dbReference type="Pfam" id="PF00823"/>
    </source>
</evidence>
<comment type="similarity">
    <text evidence="1">Belongs to the mycobacterial PPE family.</text>
</comment>
<proteinExistence type="inferred from homology"/>